<dbReference type="OrthoDB" id="5244335at2"/>
<reference evidence="3" key="2">
    <citation type="submission" date="2016-03" db="EMBL/GenBank/DDBJ databases">
        <title>Streptococcus antelopensis sp. nov., isolated from the feces of the Tibetan antelope (Pantholops hodgsonii) in Hoh Xil National Nature Reserve, Qinghai, China.</title>
        <authorList>
            <person name="Bai X."/>
        </authorList>
    </citation>
    <scope>NUCLEOTIDE SEQUENCE [LARGE SCALE GENOMIC DNA]</scope>
    <source>
        <strain evidence="3">TA 26</strain>
    </source>
</reference>
<sequence>MKKQAFSKTEDYFLFSGAFLAGILIYMMVRIGYLYFSLQLDLTDSLHRTVEQHSSLLMVIDESLMLSTILLGSSFYSARRLYFQNKKNLTGLLVTSFALMLTAWLLIVLKTGRIIYPVNGLAVATGDSLQMVLSEIYASWHLCDILLGLFMISWSGLLSRSFWKYSGLAIGLMQIFCTYFDQSSKPLPLLTAIILSTIWLLKQWRHLSHKITLNSVKK</sequence>
<accession>A0A172Q8U5</accession>
<dbReference type="AlphaFoldDB" id="A0A172Q8U5"/>
<proteinExistence type="predicted"/>
<evidence type="ECO:0000313" key="2">
    <source>
        <dbReference type="EMBL" id="AND79858.1"/>
    </source>
</evidence>
<keyword evidence="1" id="KW-0472">Membrane</keyword>
<dbReference type="STRING" id="1811193.A0O21_07435"/>
<feature type="transmembrane region" description="Helical" evidence="1">
    <location>
        <begin position="129"/>
        <end position="150"/>
    </location>
</feature>
<gene>
    <name evidence="2" type="ORF">A0O21_07435</name>
</gene>
<keyword evidence="1" id="KW-1133">Transmembrane helix</keyword>
<dbReference type="Proteomes" id="UP000077317">
    <property type="component" value="Chromosome"/>
</dbReference>
<evidence type="ECO:0000313" key="3">
    <source>
        <dbReference type="Proteomes" id="UP000077317"/>
    </source>
</evidence>
<feature type="transmembrane region" description="Helical" evidence="1">
    <location>
        <begin position="12"/>
        <end position="36"/>
    </location>
</feature>
<keyword evidence="1" id="KW-0812">Transmembrane</keyword>
<dbReference type="RefSeq" id="WP_067063728.1">
    <property type="nucleotide sequence ID" value="NZ_CP014699.1"/>
</dbReference>
<dbReference type="KEGG" id="spat:A0O21_07435"/>
<reference evidence="2 3" key="1">
    <citation type="journal article" date="2016" name="Int. J. Syst. Evol. Microbiol.">
        <title>Streptococcuspantholopis sp. nov., isolated from faeces of the Tibetan antelope (Pantholops hodgsonii).</title>
        <authorList>
            <person name="Bai X."/>
            <person name="Xiong Y."/>
            <person name="Lu S."/>
            <person name="Jin D."/>
            <person name="Lai X."/>
            <person name="Yang J."/>
            <person name="Niu L."/>
            <person name="Hu S."/>
            <person name="Meng X."/>
            <person name="Pu J."/>
            <person name="Ye C."/>
            <person name="Xu J."/>
        </authorList>
    </citation>
    <scope>NUCLEOTIDE SEQUENCE [LARGE SCALE GENOMIC DNA]</scope>
    <source>
        <strain evidence="2 3">TA 26</strain>
    </source>
</reference>
<evidence type="ECO:0008006" key="4">
    <source>
        <dbReference type="Google" id="ProtNLM"/>
    </source>
</evidence>
<protein>
    <recommendedName>
        <fullName evidence="4">DUF4386 domain-containing protein</fullName>
    </recommendedName>
</protein>
<evidence type="ECO:0000256" key="1">
    <source>
        <dbReference type="SAM" id="Phobius"/>
    </source>
</evidence>
<organism evidence="2 3">
    <name type="scientific">Streptococcus pantholopis</name>
    <dbReference type="NCBI Taxonomy" id="1811193"/>
    <lineage>
        <taxon>Bacteria</taxon>
        <taxon>Bacillati</taxon>
        <taxon>Bacillota</taxon>
        <taxon>Bacilli</taxon>
        <taxon>Lactobacillales</taxon>
        <taxon>Streptococcaceae</taxon>
        <taxon>Streptococcus</taxon>
    </lineage>
</organism>
<keyword evidence="3" id="KW-1185">Reference proteome</keyword>
<feature type="transmembrane region" description="Helical" evidence="1">
    <location>
        <begin position="56"/>
        <end position="77"/>
    </location>
</feature>
<name>A0A172Q8U5_9STRE</name>
<dbReference type="EMBL" id="CP014699">
    <property type="protein sequence ID" value="AND79858.1"/>
    <property type="molecule type" value="Genomic_DNA"/>
</dbReference>
<feature type="transmembrane region" description="Helical" evidence="1">
    <location>
        <begin position="89"/>
        <end position="109"/>
    </location>
</feature>